<keyword evidence="6" id="KW-0547">Nucleotide-binding</keyword>
<keyword evidence="8 11" id="KW-1133">Transmembrane helix</keyword>
<dbReference type="InterPro" id="IPR003593">
    <property type="entry name" value="AAA+_ATPase"/>
</dbReference>
<evidence type="ECO:0000259" key="13">
    <source>
        <dbReference type="PROSITE" id="PS50929"/>
    </source>
</evidence>
<feature type="transmembrane region" description="Helical" evidence="11">
    <location>
        <begin position="297"/>
        <end position="318"/>
    </location>
</feature>
<dbReference type="GO" id="GO:0016887">
    <property type="term" value="F:ATP hydrolysis activity"/>
    <property type="evidence" value="ECO:0007669"/>
    <property type="project" value="InterPro"/>
</dbReference>
<dbReference type="FunFam" id="3.40.50.300:FF:000218">
    <property type="entry name" value="Multidrug ABC transporter ATP-binding protein"/>
    <property type="match status" value="1"/>
</dbReference>
<keyword evidence="7 14" id="KW-0067">ATP-binding</keyword>
<sequence>MEEQGMQEQQQQHSESNKPKVGTKGFKDFVRLIASTNPPKLILTVALILTLIQTTAGLIVPLMTKGLIDGLTTSALNKSVIFLLLGAFVIQAIASGISIYMLNYAGQRVVATLRTKLWNKVLSLRMPYFDRNRTGDTMSRITNDTSQIMTLIADYLVSFVSNIVAVIGGVALLFYLDWVMSLIILSLVPLTMLILLPVGRKMYKISKKQQDEMAGLTSVLSQVISEIRLVKAYGTEKQESEAGDSRIRKMFAFGLQEARILALIGPLFTFVMTAVLVVILGVGGMRVASGILSPGELVAFILLLFQVIMPMGQFTTLYSRLQKVVGATERIQAILADEEEPDHNTKLAPQGNETIAFHDVHFSYVTGEEVLHGINLTVPTRKVTAIVGPSGSGKSTLFSLLEQFYLPDSGHISYGGEEITTYSLASWRSKIGYVSQESPLMAGTIKDNITYGLNREVTMEEIRRAAEMAYSADFIDKLPQGFDTEVGERGMKLSGGQRQRIAIARALLRSPDILMLDEATSSLDSTSEYEVQQALSNLMEGRTTIVIAHRLSTVVDSDQIVVLEHGHVTGTGTHAELINTHPVYRELAQKQFVAQDGEGSTSSNGEIQNKE</sequence>
<comment type="subcellular location">
    <subcellularLocation>
        <location evidence="1">Cell membrane</location>
        <topology evidence="1">Multi-pass membrane protein</topology>
    </subcellularLocation>
</comment>
<protein>
    <submittedName>
        <fullName evidence="14">ATP-binding cassette, subfamily B, AbcA/BmrA</fullName>
    </submittedName>
</protein>
<dbReference type="InterPro" id="IPR036640">
    <property type="entry name" value="ABC1_TM_sf"/>
</dbReference>
<dbReference type="Pfam" id="PF00005">
    <property type="entry name" value="ABC_tran"/>
    <property type="match status" value="1"/>
</dbReference>
<dbReference type="PROSITE" id="PS00211">
    <property type="entry name" value="ABC_TRANSPORTER_1"/>
    <property type="match status" value="1"/>
</dbReference>
<dbReference type="GO" id="GO:0015421">
    <property type="term" value="F:ABC-type oligopeptide transporter activity"/>
    <property type="evidence" value="ECO:0007669"/>
    <property type="project" value="TreeGrafter"/>
</dbReference>
<evidence type="ECO:0000256" key="10">
    <source>
        <dbReference type="SAM" id="MobiDB-lite"/>
    </source>
</evidence>
<dbReference type="STRING" id="582692.SAMN05720606_101492"/>
<dbReference type="InterPro" id="IPR011527">
    <property type="entry name" value="ABC1_TM_dom"/>
</dbReference>
<dbReference type="InterPro" id="IPR027417">
    <property type="entry name" value="P-loop_NTPase"/>
</dbReference>
<evidence type="ECO:0000256" key="8">
    <source>
        <dbReference type="ARBA" id="ARBA00022989"/>
    </source>
</evidence>
<evidence type="ECO:0000256" key="2">
    <source>
        <dbReference type="ARBA" id="ARBA00005417"/>
    </source>
</evidence>
<feature type="compositionally biased region" description="Low complexity" evidence="10">
    <location>
        <begin position="1"/>
        <end position="12"/>
    </location>
</feature>
<evidence type="ECO:0000256" key="9">
    <source>
        <dbReference type="ARBA" id="ARBA00023136"/>
    </source>
</evidence>
<comment type="similarity">
    <text evidence="2">Belongs to the ABC transporter superfamily.</text>
</comment>
<evidence type="ECO:0000256" key="6">
    <source>
        <dbReference type="ARBA" id="ARBA00022741"/>
    </source>
</evidence>
<evidence type="ECO:0000256" key="11">
    <source>
        <dbReference type="SAM" id="Phobius"/>
    </source>
</evidence>
<dbReference type="GO" id="GO:0005886">
    <property type="term" value="C:plasma membrane"/>
    <property type="evidence" value="ECO:0007669"/>
    <property type="project" value="UniProtKB-SubCell"/>
</dbReference>
<feature type="region of interest" description="Disordered" evidence="10">
    <location>
        <begin position="1"/>
        <end position="22"/>
    </location>
</feature>
<dbReference type="Gene3D" id="1.20.1560.10">
    <property type="entry name" value="ABC transporter type 1, transmembrane domain"/>
    <property type="match status" value="1"/>
</dbReference>
<name>A0A1G5BSY1_9BACL</name>
<dbReference type="RefSeq" id="WP_090915568.1">
    <property type="nucleotide sequence ID" value="NZ_FMVM01000001.1"/>
</dbReference>
<evidence type="ECO:0000256" key="1">
    <source>
        <dbReference type="ARBA" id="ARBA00004651"/>
    </source>
</evidence>
<dbReference type="CDD" id="cd18551">
    <property type="entry name" value="ABC_6TM_LmrA_like"/>
    <property type="match status" value="1"/>
</dbReference>
<dbReference type="Gene3D" id="3.40.50.300">
    <property type="entry name" value="P-loop containing nucleotide triphosphate hydrolases"/>
    <property type="match status" value="1"/>
</dbReference>
<evidence type="ECO:0000313" key="15">
    <source>
        <dbReference type="Proteomes" id="UP000198538"/>
    </source>
</evidence>
<feature type="transmembrane region" description="Helical" evidence="11">
    <location>
        <begin position="80"/>
        <end position="102"/>
    </location>
</feature>
<dbReference type="InterPro" id="IPR017871">
    <property type="entry name" value="ABC_transporter-like_CS"/>
</dbReference>
<evidence type="ECO:0000313" key="14">
    <source>
        <dbReference type="EMBL" id="SCX93206.1"/>
    </source>
</evidence>
<proteinExistence type="inferred from homology"/>
<dbReference type="SMART" id="SM00382">
    <property type="entry name" value="AAA"/>
    <property type="match status" value="1"/>
</dbReference>
<feature type="domain" description="ABC transmembrane type-1" evidence="13">
    <location>
        <begin position="45"/>
        <end position="323"/>
    </location>
</feature>
<dbReference type="Pfam" id="PF00664">
    <property type="entry name" value="ABC_membrane"/>
    <property type="match status" value="1"/>
</dbReference>
<dbReference type="PANTHER" id="PTHR43394">
    <property type="entry name" value="ATP-DEPENDENT PERMEASE MDL1, MITOCHONDRIAL"/>
    <property type="match status" value="1"/>
</dbReference>
<gene>
    <name evidence="14" type="ORF">SAMN05720606_101492</name>
</gene>
<keyword evidence="15" id="KW-1185">Reference proteome</keyword>
<feature type="domain" description="ABC transporter" evidence="12">
    <location>
        <begin position="355"/>
        <end position="590"/>
    </location>
</feature>
<dbReference type="PANTHER" id="PTHR43394:SF1">
    <property type="entry name" value="ATP-BINDING CASSETTE SUB-FAMILY B MEMBER 10, MITOCHONDRIAL"/>
    <property type="match status" value="1"/>
</dbReference>
<evidence type="ECO:0000256" key="5">
    <source>
        <dbReference type="ARBA" id="ARBA00022692"/>
    </source>
</evidence>
<feature type="transmembrane region" description="Helical" evidence="11">
    <location>
        <begin position="148"/>
        <end position="172"/>
    </location>
</feature>
<dbReference type="SUPFAM" id="SSF52540">
    <property type="entry name" value="P-loop containing nucleoside triphosphate hydrolases"/>
    <property type="match status" value="1"/>
</dbReference>
<keyword evidence="4" id="KW-1003">Cell membrane</keyword>
<dbReference type="SUPFAM" id="SSF90123">
    <property type="entry name" value="ABC transporter transmembrane region"/>
    <property type="match status" value="1"/>
</dbReference>
<keyword evidence="3" id="KW-0813">Transport</keyword>
<organism evidence="14 15">
    <name type="scientific">Paenibacillus polysaccharolyticus</name>
    <dbReference type="NCBI Taxonomy" id="582692"/>
    <lineage>
        <taxon>Bacteria</taxon>
        <taxon>Bacillati</taxon>
        <taxon>Bacillota</taxon>
        <taxon>Bacilli</taxon>
        <taxon>Bacillales</taxon>
        <taxon>Paenibacillaceae</taxon>
        <taxon>Paenibacillus</taxon>
    </lineage>
</organism>
<keyword evidence="9 11" id="KW-0472">Membrane</keyword>
<accession>A0A1G5BSY1</accession>
<feature type="transmembrane region" description="Helical" evidence="11">
    <location>
        <begin position="41"/>
        <end position="60"/>
    </location>
</feature>
<dbReference type="GO" id="GO:0005524">
    <property type="term" value="F:ATP binding"/>
    <property type="evidence" value="ECO:0007669"/>
    <property type="project" value="UniProtKB-KW"/>
</dbReference>
<evidence type="ECO:0000256" key="4">
    <source>
        <dbReference type="ARBA" id="ARBA00022475"/>
    </source>
</evidence>
<dbReference type="Proteomes" id="UP000198538">
    <property type="component" value="Unassembled WGS sequence"/>
</dbReference>
<evidence type="ECO:0000256" key="3">
    <source>
        <dbReference type="ARBA" id="ARBA00022448"/>
    </source>
</evidence>
<dbReference type="PROSITE" id="PS50893">
    <property type="entry name" value="ABC_TRANSPORTER_2"/>
    <property type="match status" value="1"/>
</dbReference>
<dbReference type="FunFam" id="1.20.1560.10:FF:000011">
    <property type="entry name" value="Multidrug ABC transporter ATP-binding protein"/>
    <property type="match status" value="1"/>
</dbReference>
<dbReference type="InterPro" id="IPR003439">
    <property type="entry name" value="ABC_transporter-like_ATP-bd"/>
</dbReference>
<feature type="transmembrane region" description="Helical" evidence="11">
    <location>
        <begin position="260"/>
        <end position="285"/>
    </location>
</feature>
<feature type="transmembrane region" description="Helical" evidence="11">
    <location>
        <begin position="178"/>
        <end position="198"/>
    </location>
</feature>
<dbReference type="AlphaFoldDB" id="A0A1G5BSY1"/>
<keyword evidence="5 11" id="KW-0812">Transmembrane</keyword>
<dbReference type="EMBL" id="FMVM01000001">
    <property type="protein sequence ID" value="SCX93206.1"/>
    <property type="molecule type" value="Genomic_DNA"/>
</dbReference>
<dbReference type="PROSITE" id="PS50929">
    <property type="entry name" value="ABC_TM1F"/>
    <property type="match status" value="1"/>
</dbReference>
<evidence type="ECO:0000259" key="12">
    <source>
        <dbReference type="PROSITE" id="PS50893"/>
    </source>
</evidence>
<reference evidence="15" key="1">
    <citation type="submission" date="2016-10" db="EMBL/GenBank/DDBJ databases">
        <authorList>
            <person name="Varghese N."/>
            <person name="Submissions S."/>
        </authorList>
    </citation>
    <scope>NUCLEOTIDE SEQUENCE [LARGE SCALE GENOMIC DNA]</scope>
    <source>
        <strain evidence="15">BL9</strain>
    </source>
</reference>
<dbReference type="InterPro" id="IPR039421">
    <property type="entry name" value="Type_1_exporter"/>
</dbReference>
<evidence type="ECO:0000256" key="7">
    <source>
        <dbReference type="ARBA" id="ARBA00022840"/>
    </source>
</evidence>